<dbReference type="EMBL" id="JAPDHZ010000008">
    <property type="protein sequence ID" value="MDG0794886.1"/>
    <property type="molecule type" value="Genomic_DNA"/>
</dbReference>
<evidence type="ECO:0000313" key="2">
    <source>
        <dbReference type="Proteomes" id="UP001153387"/>
    </source>
</evidence>
<name>A0A9X4QQR3_9BACL</name>
<dbReference type="InterPro" id="IPR016181">
    <property type="entry name" value="Acyl_CoA_acyltransferase"/>
</dbReference>
<accession>A0A9X4QQR3</accession>
<evidence type="ECO:0000313" key="1">
    <source>
        <dbReference type="EMBL" id="MDG0794886.1"/>
    </source>
</evidence>
<dbReference type="Proteomes" id="UP001153387">
    <property type="component" value="Unassembled WGS sequence"/>
</dbReference>
<gene>
    <name evidence="1" type="ORF">OMP38_31710</name>
</gene>
<organism evidence="1 2">
    <name type="scientific">Cohnella ginsengisoli</name>
    <dbReference type="NCBI Taxonomy" id="425004"/>
    <lineage>
        <taxon>Bacteria</taxon>
        <taxon>Bacillati</taxon>
        <taxon>Bacillota</taxon>
        <taxon>Bacilli</taxon>
        <taxon>Bacillales</taxon>
        <taxon>Paenibacillaceae</taxon>
        <taxon>Cohnella</taxon>
    </lineage>
</organism>
<dbReference type="SUPFAM" id="SSF55729">
    <property type="entry name" value="Acyl-CoA N-acyltransferases (Nat)"/>
    <property type="match status" value="1"/>
</dbReference>
<reference evidence="1 2" key="1">
    <citation type="submission" date="2022-10" db="EMBL/GenBank/DDBJ databases">
        <title>Comparative genomic analysis of Cohnella hashimotonis sp. nov., isolated from the International Space Station.</title>
        <authorList>
            <person name="Simpson A."/>
            <person name="Venkateswaran K."/>
        </authorList>
    </citation>
    <scope>NUCLEOTIDE SEQUENCE [LARGE SCALE GENOMIC DNA]</scope>
    <source>
        <strain evidence="1 2">DSM 18997</strain>
    </source>
</reference>
<protein>
    <submittedName>
        <fullName evidence="1">Uncharacterized protein</fullName>
    </submittedName>
</protein>
<proteinExistence type="predicted"/>
<sequence length="264" mass="30054">MIAEEAFGDREASPSGFALGVPTEGGVAMYALVGSKRQDRSFRRTWAFFCSKYGWGNDPCAMEGIRYVLLRGGRMPFVRRRTIGTIEFIPYRPGNPRSTVEGPYKHPFSKEAEIRESPYRIWEIDKLCIAEAYQRQGRFGTFFEIFHDHAERFAPRYYVALIERRLYRMLRIVFGLGVEQRGPVMQGPTSALIPVLFDIERIMQDEDRVSRLLNEAKGVRAGPGERAFPAGRSLVKKESLTVARQTLLPCHAIRPGRSRDIASS</sequence>
<keyword evidence="2" id="KW-1185">Reference proteome</keyword>
<dbReference type="RefSeq" id="WP_277568605.1">
    <property type="nucleotide sequence ID" value="NZ_JAPDHZ010000008.1"/>
</dbReference>
<dbReference type="AlphaFoldDB" id="A0A9X4QQR3"/>
<comment type="caution">
    <text evidence="1">The sequence shown here is derived from an EMBL/GenBank/DDBJ whole genome shotgun (WGS) entry which is preliminary data.</text>
</comment>